<dbReference type="PANTHER" id="PTHR24113">
    <property type="entry name" value="RAN GTPASE-ACTIVATING PROTEIN 1"/>
    <property type="match status" value="1"/>
</dbReference>
<dbReference type="GO" id="GO:0006913">
    <property type="term" value="P:nucleocytoplasmic transport"/>
    <property type="evidence" value="ECO:0007669"/>
    <property type="project" value="TreeGrafter"/>
</dbReference>
<dbReference type="GO" id="GO:0048471">
    <property type="term" value="C:perinuclear region of cytoplasm"/>
    <property type="evidence" value="ECO:0007669"/>
    <property type="project" value="TreeGrafter"/>
</dbReference>
<dbReference type="Proteomes" id="UP000031599">
    <property type="component" value="Unassembled WGS sequence"/>
</dbReference>
<evidence type="ECO:0000313" key="1">
    <source>
        <dbReference type="EMBL" id="KIG17963.1"/>
    </source>
</evidence>
<comment type="caution">
    <text evidence="1">The sequence shown here is derived from an EMBL/GenBank/DDBJ whole genome shotgun (WGS) entry which is preliminary data.</text>
</comment>
<dbReference type="RefSeq" id="WP_052547556.1">
    <property type="nucleotide sequence ID" value="NZ_JMCC02000016.1"/>
</dbReference>
<organism evidence="1 2">
    <name type="scientific">Enhygromyxa salina</name>
    <dbReference type="NCBI Taxonomy" id="215803"/>
    <lineage>
        <taxon>Bacteria</taxon>
        <taxon>Pseudomonadati</taxon>
        <taxon>Myxococcota</taxon>
        <taxon>Polyangia</taxon>
        <taxon>Nannocystales</taxon>
        <taxon>Nannocystaceae</taxon>
        <taxon>Enhygromyxa</taxon>
    </lineage>
</organism>
<proteinExistence type="predicted"/>
<dbReference type="InterPro" id="IPR032675">
    <property type="entry name" value="LRR_dom_sf"/>
</dbReference>
<dbReference type="InterPro" id="IPR027038">
    <property type="entry name" value="RanGap"/>
</dbReference>
<dbReference type="SMART" id="SM00368">
    <property type="entry name" value="LRR_RI"/>
    <property type="match status" value="3"/>
</dbReference>
<dbReference type="Gene3D" id="3.80.10.10">
    <property type="entry name" value="Ribonuclease Inhibitor"/>
    <property type="match status" value="1"/>
</dbReference>
<protein>
    <submittedName>
        <fullName evidence="1">WGR domain protein</fullName>
    </submittedName>
</protein>
<dbReference type="SUPFAM" id="SSF52047">
    <property type="entry name" value="RNI-like"/>
    <property type="match status" value="1"/>
</dbReference>
<dbReference type="GO" id="GO:0031267">
    <property type="term" value="F:small GTPase binding"/>
    <property type="evidence" value="ECO:0007669"/>
    <property type="project" value="TreeGrafter"/>
</dbReference>
<dbReference type="GO" id="GO:0005829">
    <property type="term" value="C:cytosol"/>
    <property type="evidence" value="ECO:0007669"/>
    <property type="project" value="TreeGrafter"/>
</dbReference>
<dbReference type="NCBIfam" id="TIGR02996">
    <property type="entry name" value="rpt_mate_G_obs"/>
    <property type="match status" value="1"/>
</dbReference>
<dbReference type="Pfam" id="PF13516">
    <property type="entry name" value="LRR_6"/>
    <property type="match status" value="3"/>
</dbReference>
<reference evidence="1 2" key="1">
    <citation type="submission" date="2014-12" db="EMBL/GenBank/DDBJ databases">
        <title>Genome assembly of Enhygromyxa salina DSM 15201.</title>
        <authorList>
            <person name="Sharma G."/>
            <person name="Subramanian S."/>
        </authorList>
    </citation>
    <scope>NUCLEOTIDE SEQUENCE [LARGE SCALE GENOMIC DNA]</scope>
    <source>
        <strain evidence="1 2">DSM 15201</strain>
    </source>
</reference>
<dbReference type="PANTHER" id="PTHR24113:SF15">
    <property type="entry name" value="NACHT DOMAIN-CONTAINING PROTEIN"/>
    <property type="match status" value="1"/>
</dbReference>
<name>A0A0C2A3K1_9BACT</name>
<accession>A0A0C2A3K1</accession>
<dbReference type="InterPro" id="IPR014338">
    <property type="entry name" value="CHP02996_rpt-companion-dom"/>
</dbReference>
<dbReference type="AlphaFoldDB" id="A0A0C2A3K1"/>
<dbReference type="GO" id="GO:0005096">
    <property type="term" value="F:GTPase activator activity"/>
    <property type="evidence" value="ECO:0007669"/>
    <property type="project" value="InterPro"/>
</dbReference>
<sequence>MGTLNTHHALAASVRQDLDDWDRWLVYADWLSEQGDARGRLISLEHQRSRVFEASEIRAIQSEINDLVNVHQGSWQVGELPEGCELEWRHGFVVGATFILHDTSLDPLCALIEHPSAPLLAQLCLRLAPPSDDDEEEYVEDYADYTPPPVPLELLRALLELDLGRIRSFALQYSPLEDQGAQALAACPGLAQLTALDLRYTHLSDAAVEALTQSAHLTGLTALHLQRNRIGEAGAKALAAAPHLRQLAFLDLRDNQIGAAGAQALASSQQLPRLCALQLYRADVGQEGALAIARSEQLPSNIRRYFAALSSASP</sequence>
<dbReference type="EMBL" id="JMCC02000016">
    <property type="protein sequence ID" value="KIG17963.1"/>
    <property type="molecule type" value="Genomic_DNA"/>
</dbReference>
<dbReference type="Gene3D" id="3.30.530.20">
    <property type="match status" value="1"/>
</dbReference>
<evidence type="ECO:0000313" key="2">
    <source>
        <dbReference type="Proteomes" id="UP000031599"/>
    </source>
</evidence>
<gene>
    <name evidence="1" type="ORF">DB30_02178</name>
</gene>
<dbReference type="InterPro" id="IPR001611">
    <property type="entry name" value="Leu-rich_rpt"/>
</dbReference>
<dbReference type="InterPro" id="IPR023393">
    <property type="entry name" value="START-like_dom_sf"/>
</dbReference>